<keyword evidence="7" id="KW-1133">Transmembrane helix</keyword>
<proteinExistence type="predicted"/>
<dbReference type="Proteomes" id="UP000588647">
    <property type="component" value="Unassembled WGS sequence"/>
</dbReference>
<comment type="cofactor">
    <cofactor evidence="1">
        <name>Zn(2+)</name>
        <dbReference type="ChEBI" id="CHEBI:29105"/>
    </cofactor>
</comment>
<dbReference type="InterPro" id="IPR016047">
    <property type="entry name" value="M23ase_b-sheet_dom"/>
</dbReference>
<evidence type="ECO:0000256" key="2">
    <source>
        <dbReference type="ARBA" id="ARBA00022670"/>
    </source>
</evidence>
<dbReference type="SUPFAM" id="SSF51261">
    <property type="entry name" value="Duplicated hybrid motif"/>
    <property type="match status" value="1"/>
</dbReference>
<name>A0A7W6MNB0_9HYPH</name>
<dbReference type="RefSeq" id="WP_183206157.1">
    <property type="nucleotide sequence ID" value="NZ_JAAAMM010000001.1"/>
</dbReference>
<dbReference type="GO" id="GO:0004222">
    <property type="term" value="F:metalloendopeptidase activity"/>
    <property type="evidence" value="ECO:0007669"/>
    <property type="project" value="TreeGrafter"/>
</dbReference>
<dbReference type="PANTHER" id="PTHR21666">
    <property type="entry name" value="PEPTIDASE-RELATED"/>
    <property type="match status" value="1"/>
</dbReference>
<dbReference type="GO" id="GO:0006508">
    <property type="term" value="P:proteolysis"/>
    <property type="evidence" value="ECO:0007669"/>
    <property type="project" value="UniProtKB-KW"/>
</dbReference>
<dbReference type="Pfam" id="PF01551">
    <property type="entry name" value="Peptidase_M23"/>
    <property type="match status" value="1"/>
</dbReference>
<keyword evidence="10" id="KW-1185">Reference proteome</keyword>
<keyword evidence="7" id="KW-0812">Transmembrane</keyword>
<gene>
    <name evidence="9" type="ORF">GGR03_000701</name>
</gene>
<dbReference type="EMBL" id="JACIEM010000001">
    <property type="protein sequence ID" value="MBB4001654.1"/>
    <property type="molecule type" value="Genomic_DNA"/>
</dbReference>
<reference evidence="9 10" key="1">
    <citation type="submission" date="2020-08" db="EMBL/GenBank/DDBJ databases">
        <title>Genomic Encyclopedia of Type Strains, Phase IV (KMG-IV): sequencing the most valuable type-strain genomes for metagenomic binning, comparative biology and taxonomic classification.</title>
        <authorList>
            <person name="Goeker M."/>
        </authorList>
    </citation>
    <scope>NUCLEOTIDE SEQUENCE [LARGE SCALE GENOMIC DNA]</scope>
    <source>
        <strain evidence="9 10">DSM 103570</strain>
    </source>
</reference>
<keyword evidence="5" id="KW-0862">Zinc</keyword>
<protein>
    <submittedName>
        <fullName evidence="9">Murein DD-endopeptidase MepM/ murein hydrolase activator NlpD</fullName>
    </submittedName>
</protein>
<dbReference type="InterPro" id="IPR050570">
    <property type="entry name" value="Cell_wall_metabolism_enzyme"/>
</dbReference>
<feature type="transmembrane region" description="Helical" evidence="7">
    <location>
        <begin position="37"/>
        <end position="60"/>
    </location>
</feature>
<evidence type="ECO:0000313" key="10">
    <source>
        <dbReference type="Proteomes" id="UP000588647"/>
    </source>
</evidence>
<evidence type="ECO:0000256" key="1">
    <source>
        <dbReference type="ARBA" id="ARBA00001947"/>
    </source>
</evidence>
<keyword evidence="3" id="KW-0479">Metal-binding</keyword>
<evidence type="ECO:0000256" key="5">
    <source>
        <dbReference type="ARBA" id="ARBA00022833"/>
    </source>
</evidence>
<sequence>MAAARHERTFGAFRQPHTVIIARGEQVRHFTLTPRRLAVGIVLAATLAASAVATPAWYVLQAQKGAPESDAPTVLQREYEQRIAALRTQVDSLTSRHALSQRLVETKVDVLLEQQEELAARYDALRPLFDRAEATGLIAKPIPLPTAKPTAPGEQELSADLVPVSDDTAAATPHGDDIDNQLRTGPITERPLAGRIAEATLREIGRSIDMVEFRQIAELQRLADEARVRTVKIATVLKTAGIALGDSEPEAATGGPFEPVPAGFDFDATVSELDTALTALHAVGSLAASLPLNPPMARRYVSSTYGVRPDPFLGRTALHAGVDYALPQGTPVTASAPGKVVRAGRAGGYGNMVEIDHGRGITTRYGHMARIDVRVGESVAKGAPIGAVGSTGRSTGPHLHYEIRRGGKAVDPERFFRIGDRIGNLT</sequence>
<keyword evidence="7" id="KW-0472">Membrane</keyword>
<evidence type="ECO:0000256" key="4">
    <source>
        <dbReference type="ARBA" id="ARBA00022801"/>
    </source>
</evidence>
<evidence type="ECO:0000256" key="3">
    <source>
        <dbReference type="ARBA" id="ARBA00022723"/>
    </source>
</evidence>
<comment type="caution">
    <text evidence="9">The sequence shown here is derived from an EMBL/GenBank/DDBJ whole genome shotgun (WGS) entry which is preliminary data.</text>
</comment>
<accession>A0A7W6MNB0</accession>
<dbReference type="Gene3D" id="2.70.70.10">
    <property type="entry name" value="Glucose Permease (Domain IIA)"/>
    <property type="match status" value="1"/>
</dbReference>
<evidence type="ECO:0000256" key="6">
    <source>
        <dbReference type="ARBA" id="ARBA00023049"/>
    </source>
</evidence>
<evidence type="ECO:0000259" key="8">
    <source>
        <dbReference type="Pfam" id="PF01551"/>
    </source>
</evidence>
<keyword evidence="6" id="KW-0482">Metalloprotease</keyword>
<dbReference type="CDD" id="cd12797">
    <property type="entry name" value="M23_peptidase"/>
    <property type="match status" value="1"/>
</dbReference>
<evidence type="ECO:0000313" key="9">
    <source>
        <dbReference type="EMBL" id="MBB4001654.1"/>
    </source>
</evidence>
<dbReference type="FunFam" id="2.70.70.10:FF:000006">
    <property type="entry name" value="M23 family peptidase"/>
    <property type="match status" value="1"/>
</dbReference>
<evidence type="ECO:0000256" key="7">
    <source>
        <dbReference type="SAM" id="Phobius"/>
    </source>
</evidence>
<dbReference type="InterPro" id="IPR011055">
    <property type="entry name" value="Dup_hybrid_motif"/>
</dbReference>
<dbReference type="GO" id="GO:0046872">
    <property type="term" value="F:metal ion binding"/>
    <property type="evidence" value="ECO:0007669"/>
    <property type="project" value="UniProtKB-KW"/>
</dbReference>
<feature type="domain" description="M23ase beta-sheet core" evidence="8">
    <location>
        <begin position="318"/>
        <end position="412"/>
    </location>
</feature>
<dbReference type="PANTHER" id="PTHR21666:SF288">
    <property type="entry name" value="CELL DIVISION PROTEIN YTFB"/>
    <property type="match status" value="1"/>
</dbReference>
<dbReference type="AlphaFoldDB" id="A0A7W6MNB0"/>
<organism evidence="9 10">
    <name type="scientific">Aurantimonas endophytica</name>
    <dbReference type="NCBI Taxonomy" id="1522175"/>
    <lineage>
        <taxon>Bacteria</taxon>
        <taxon>Pseudomonadati</taxon>
        <taxon>Pseudomonadota</taxon>
        <taxon>Alphaproteobacteria</taxon>
        <taxon>Hyphomicrobiales</taxon>
        <taxon>Aurantimonadaceae</taxon>
        <taxon>Aurantimonas</taxon>
    </lineage>
</organism>
<keyword evidence="4 9" id="KW-0378">Hydrolase</keyword>
<keyword evidence="2" id="KW-0645">Protease</keyword>